<protein>
    <submittedName>
        <fullName evidence="1">Uncharacterized protein</fullName>
    </submittedName>
</protein>
<sequence>MRYIIRLSSERMDIASRVLVVQPKILYLIRPSINACCDSRVRSFGTPLPLLRLSITDKRCCAAHHQRFDAIGAITDSRGLLSTFIHGNPFVAVVDDSLSP</sequence>
<organism evidence="1 2">
    <name type="scientific">Somion occarium</name>
    <dbReference type="NCBI Taxonomy" id="3059160"/>
    <lineage>
        <taxon>Eukaryota</taxon>
        <taxon>Fungi</taxon>
        <taxon>Dikarya</taxon>
        <taxon>Basidiomycota</taxon>
        <taxon>Agaricomycotina</taxon>
        <taxon>Agaricomycetes</taxon>
        <taxon>Polyporales</taxon>
        <taxon>Cerrenaceae</taxon>
        <taxon>Somion</taxon>
    </lineage>
</organism>
<gene>
    <name evidence="1" type="ORF">GFSPODELE1_LOCUS1704</name>
</gene>
<evidence type="ECO:0000313" key="1">
    <source>
        <dbReference type="EMBL" id="CAL1697530.1"/>
    </source>
</evidence>
<dbReference type="Proteomes" id="UP001497453">
    <property type="component" value="Chromosome 10"/>
</dbReference>
<proteinExistence type="predicted"/>
<name>A0ABP1CPC5_9APHY</name>
<keyword evidence="2" id="KW-1185">Reference proteome</keyword>
<dbReference type="EMBL" id="OZ037953">
    <property type="protein sequence ID" value="CAL1697530.1"/>
    <property type="molecule type" value="Genomic_DNA"/>
</dbReference>
<evidence type="ECO:0000313" key="2">
    <source>
        <dbReference type="Proteomes" id="UP001497453"/>
    </source>
</evidence>
<reference evidence="2" key="1">
    <citation type="submission" date="2024-04" db="EMBL/GenBank/DDBJ databases">
        <authorList>
            <person name="Shaw F."/>
            <person name="Minotto A."/>
        </authorList>
    </citation>
    <scope>NUCLEOTIDE SEQUENCE [LARGE SCALE GENOMIC DNA]</scope>
</reference>
<accession>A0ABP1CPC5</accession>